<dbReference type="EMBL" id="JAPDDT010000024">
    <property type="protein sequence ID" value="MCW1926321.1"/>
    <property type="molecule type" value="Genomic_DNA"/>
</dbReference>
<dbReference type="InterPro" id="IPR012332">
    <property type="entry name" value="Autotransporter_pectin_lyase_C"/>
</dbReference>
<evidence type="ECO:0000256" key="1">
    <source>
        <dbReference type="ARBA" id="ARBA00022729"/>
    </source>
</evidence>
<evidence type="ECO:0000313" key="4">
    <source>
        <dbReference type="Proteomes" id="UP001320876"/>
    </source>
</evidence>
<comment type="caution">
    <text evidence="3">The sequence shown here is derived from an EMBL/GenBank/DDBJ whole genome shotgun (WGS) entry which is preliminary data.</text>
</comment>
<protein>
    <submittedName>
        <fullName evidence="3">Autotransporter-associated beta strand repeat-containing protein</fullName>
    </submittedName>
</protein>
<dbReference type="RefSeq" id="WP_264490429.1">
    <property type="nucleotide sequence ID" value="NZ_JAPDDT010000024.1"/>
</dbReference>
<evidence type="ECO:0000313" key="3">
    <source>
        <dbReference type="EMBL" id="MCW1926321.1"/>
    </source>
</evidence>
<dbReference type="NCBIfam" id="TIGR02601">
    <property type="entry name" value="autotrns_rpt"/>
    <property type="match status" value="4"/>
</dbReference>
<feature type="chain" id="PRO_5045799740" evidence="2">
    <location>
        <begin position="27"/>
        <end position="1349"/>
    </location>
</feature>
<evidence type="ECO:0000256" key="2">
    <source>
        <dbReference type="SAM" id="SignalP"/>
    </source>
</evidence>
<keyword evidence="4" id="KW-1185">Reference proteome</keyword>
<proteinExistence type="predicted"/>
<dbReference type="Pfam" id="PF12951">
    <property type="entry name" value="PATR"/>
    <property type="match status" value="4"/>
</dbReference>
<feature type="signal peptide" evidence="2">
    <location>
        <begin position="1"/>
        <end position="26"/>
    </location>
</feature>
<name>A0ABT3GS59_9BACT</name>
<sequence length="1349" mass="132667">MKTSVFLAPAYVLFGAVSLSALPALADSVTMTGASGGTWTDPLIWSNGLAPAPENDYSVTSKTLAAPSLTTAATATFAGGNLAISSGTLSFPGSSGGTVTHTYAFTGGELGSASATNPATAVQVTGSSLTFASTNGTTKAVNARFNFSGSNIIDRTGSNFTHNLNFNRALYGSGTLTFNFTNNGSGAGRNVNIASGLANAYSGTVVLNNASTSNGGVTIFSLGSSLGTGSYEIRNGWSLNNNVASGLDAAPAITLVNSASRLVLTNPWNNSAGALTVTNGTVSIGNAASSIGNLTGAAGTIQGVGVSSSLTVNQTTNGTYAGALGFTAGNGLAFTKAGAANLRLTGTINPAIPVTLNDGGLGVGTNTLASLTQNGGSLLLDLGVTPVISGNYSRAAGDIAVQVSSPPALGTPYTLVTYQGALTSNPPVTFAGLGDTRLAPAVNYGAGSNSAISVTFSGTAAALVWNGPPGGTWDINSSSNWTNGGSPDKYYQFDHVSFTDAATGSPSVVLSQVATPGSVVFDHSMKNYTLSGSGAIGGITTLTKSGTGTLTIANNNSYTGDTIISNGTLQIGAGGTTGSIGSGAVANAGTLAFNRSDVSTVANVISGAGALSQLGSGTTILTADSGYTGSTTITAGTLQVGNGGASGSLGVTSAITTNGTLAFNRTGTLTIAPEITGTGALLQSGPGTVVLAAGAGHTGGTTIAAGTLVIGNGGTTGSITGLVTSNGTLGIQRSDDLDFANVVSGSGSIDHRGTGILRLTGANSYTGTTGVSGGGRLELDSSGSSIPAGTGLLLASGTLDFNDLNLTVSSFTKTPAGSVDVVADPGKTLTVQGGNFLANQGGLSLTMVDSFVLNSPAGSFNAVTTASGGNASVTAGYLTNTITAGSFGIANGGPGGAAVTSNASVTLGESNTINADTIAIGVNGAENGITSLRCDASNSSLVIRGTAGGSSRANMTLGHKKDSDYAGGSAAVEVLGSGSTLDAMLGTLVIGRHSTGTGNFNRATSGNFTFGAGTLDATTIQLGIGEAPNIKTANGTIATTDGVIKTETLTLVQDSGGPMGTATVSVAGTGALQATTITGQAATNATVLLNDTATLRNTPGSNLTVSGTTLEISSVATALLSIGSGNDVLFDAGSVFEFHYFSDPVNFDFGKLTASGATILSNASLSLIDENAGPAAFTTGQKFVLIDYTAGSLTGTFTGLDDGAIVTVGSQNFVIDYDDPAYAGKAVTLTAAAAGSTYATWAMANAGGEGANGDYDKDGVPNAVEYLMGQTGSTFTPNPQVVGSKITWPKDPLAQATWVVQTSSNLAAEGQPGGWADATFGVADLDTSIEFMLPVGSSKVFARLKVTVP</sequence>
<reference evidence="3 4" key="1">
    <citation type="submission" date="2022-10" db="EMBL/GenBank/DDBJ databases">
        <title>Luteolibacter arcticus strain CCTCC AB 2014275, whole genome shotgun sequencing project.</title>
        <authorList>
            <person name="Zhao G."/>
            <person name="Shen L."/>
        </authorList>
    </citation>
    <scope>NUCLEOTIDE SEQUENCE [LARGE SCALE GENOMIC DNA]</scope>
    <source>
        <strain evidence="3 4">CCTCC AB 2014275</strain>
    </source>
</reference>
<dbReference type="InterPro" id="IPR013425">
    <property type="entry name" value="Autotrns_rpt"/>
</dbReference>
<dbReference type="InterPro" id="IPR011050">
    <property type="entry name" value="Pectin_lyase_fold/virulence"/>
</dbReference>
<organism evidence="3 4">
    <name type="scientific">Luteolibacter arcticus</name>
    <dbReference type="NCBI Taxonomy" id="1581411"/>
    <lineage>
        <taxon>Bacteria</taxon>
        <taxon>Pseudomonadati</taxon>
        <taxon>Verrucomicrobiota</taxon>
        <taxon>Verrucomicrobiia</taxon>
        <taxon>Verrucomicrobiales</taxon>
        <taxon>Verrucomicrobiaceae</taxon>
        <taxon>Luteolibacter</taxon>
    </lineage>
</organism>
<dbReference type="Gene3D" id="2.160.20.20">
    <property type="match status" value="1"/>
</dbReference>
<gene>
    <name evidence="3" type="ORF">OKA05_27450</name>
</gene>
<keyword evidence="1 2" id="KW-0732">Signal</keyword>
<accession>A0ABT3GS59</accession>
<dbReference type="Proteomes" id="UP001320876">
    <property type="component" value="Unassembled WGS sequence"/>
</dbReference>
<dbReference type="SUPFAM" id="SSF51126">
    <property type="entry name" value="Pectin lyase-like"/>
    <property type="match status" value="2"/>
</dbReference>